<evidence type="ECO:0000256" key="3">
    <source>
        <dbReference type="ARBA" id="ARBA00022617"/>
    </source>
</evidence>
<keyword evidence="6 8" id="KW-0408">Iron</keyword>
<dbReference type="AlphaFoldDB" id="A0A286G032"/>
<sequence>MAAIPHEAGPDHTLAFLAEGYRFIPNRVDRFGSDIFTTRLMLSPVTCLHGAEAAEQFYTPDRFTRRGAMPPTTLRLLQGSGSVQSLDGLAHRWRKRMFLDIMRPGAVAELVDAFTAEWRDRLPVWERQDRVTLFPEVEELLTRAACRWAGCPLDDAEAPERAREFSAMIAGAGSPGLRFAQGLRLRRRTERWAAGLIEQTRDGRLAPPEGSALAVIAHHRGEDDRWLDAGTAVYELLNILRPTVAVGRFIVFAALALYQHPTSRAFAEGDDRDVECFAQEVRRLYPFFPLVGGRVLQPFAWRGHDFAEGDWVLLDLHGTNHDPRLWSEPKEFRPERFLHWDESPWSFVAQGGGPYDTGHRCPGERTTIELVKRASRLLAQDMRYDVPPQDLSVDLSRMPAEPASGFVIANLRARG</sequence>
<organism evidence="9 10">
    <name type="scientific">Caenispirillum bisanense</name>
    <dbReference type="NCBI Taxonomy" id="414052"/>
    <lineage>
        <taxon>Bacteria</taxon>
        <taxon>Pseudomonadati</taxon>
        <taxon>Pseudomonadota</taxon>
        <taxon>Alphaproteobacteria</taxon>
        <taxon>Rhodospirillales</taxon>
        <taxon>Novispirillaceae</taxon>
        <taxon>Caenispirillum</taxon>
    </lineage>
</organism>
<dbReference type="Gene3D" id="1.10.630.10">
    <property type="entry name" value="Cytochrome P450"/>
    <property type="match status" value="1"/>
</dbReference>
<keyword evidence="4 8" id="KW-0479">Metal-binding</keyword>
<dbReference type="RefSeq" id="WP_097276964.1">
    <property type="nucleotide sequence ID" value="NZ_OCNJ01000001.1"/>
</dbReference>
<evidence type="ECO:0000256" key="5">
    <source>
        <dbReference type="ARBA" id="ARBA00023002"/>
    </source>
</evidence>
<reference evidence="9 10" key="1">
    <citation type="submission" date="2017-09" db="EMBL/GenBank/DDBJ databases">
        <authorList>
            <person name="Ehlers B."/>
            <person name="Leendertz F.H."/>
        </authorList>
    </citation>
    <scope>NUCLEOTIDE SEQUENCE [LARGE SCALE GENOMIC DNA]</scope>
    <source>
        <strain evidence="9 10">USBA 140</strain>
    </source>
</reference>
<dbReference type="GO" id="GO:0005506">
    <property type="term" value="F:iron ion binding"/>
    <property type="evidence" value="ECO:0007669"/>
    <property type="project" value="InterPro"/>
</dbReference>
<evidence type="ECO:0000313" key="10">
    <source>
        <dbReference type="Proteomes" id="UP000219621"/>
    </source>
</evidence>
<protein>
    <submittedName>
        <fullName evidence="9">Fatty-acid peroxygenase</fullName>
    </submittedName>
</protein>
<dbReference type="PANTHER" id="PTHR24286">
    <property type="entry name" value="CYTOCHROME P450 26"/>
    <property type="match status" value="1"/>
</dbReference>
<comment type="cofactor">
    <cofactor evidence="1 8">
        <name>heme</name>
        <dbReference type="ChEBI" id="CHEBI:30413"/>
    </cofactor>
</comment>
<evidence type="ECO:0000256" key="8">
    <source>
        <dbReference type="PIRSR" id="PIRSR602401-1"/>
    </source>
</evidence>
<feature type="binding site" description="axial binding residue" evidence="8">
    <location>
        <position position="361"/>
    </location>
    <ligand>
        <name>heme</name>
        <dbReference type="ChEBI" id="CHEBI:30413"/>
    </ligand>
    <ligandPart>
        <name>Fe</name>
        <dbReference type="ChEBI" id="CHEBI:18248"/>
    </ligandPart>
</feature>
<evidence type="ECO:0000256" key="4">
    <source>
        <dbReference type="ARBA" id="ARBA00022723"/>
    </source>
</evidence>
<dbReference type="InterPro" id="IPR002401">
    <property type="entry name" value="Cyt_P450_E_grp-I"/>
</dbReference>
<dbReference type="InterPro" id="IPR036396">
    <property type="entry name" value="Cyt_P450_sf"/>
</dbReference>
<dbReference type="PANTHER" id="PTHR24286:SF24">
    <property type="entry name" value="LANOSTEROL 14-ALPHA DEMETHYLASE"/>
    <property type="match status" value="1"/>
</dbReference>
<proteinExistence type="inferred from homology"/>
<dbReference type="GO" id="GO:0016705">
    <property type="term" value="F:oxidoreductase activity, acting on paired donors, with incorporation or reduction of molecular oxygen"/>
    <property type="evidence" value="ECO:0007669"/>
    <property type="project" value="InterPro"/>
</dbReference>
<evidence type="ECO:0000256" key="1">
    <source>
        <dbReference type="ARBA" id="ARBA00001971"/>
    </source>
</evidence>
<dbReference type="CDD" id="cd11067">
    <property type="entry name" value="CYP152"/>
    <property type="match status" value="1"/>
</dbReference>
<dbReference type="OrthoDB" id="9764248at2"/>
<dbReference type="InterPro" id="IPR001128">
    <property type="entry name" value="Cyt_P450"/>
</dbReference>
<dbReference type="PRINTS" id="PR00463">
    <property type="entry name" value="EP450I"/>
</dbReference>
<dbReference type="SUPFAM" id="SSF48264">
    <property type="entry name" value="Cytochrome P450"/>
    <property type="match status" value="1"/>
</dbReference>
<comment type="similarity">
    <text evidence="2">Belongs to the cytochrome P450 family.</text>
</comment>
<dbReference type="Pfam" id="PF00067">
    <property type="entry name" value="p450"/>
    <property type="match status" value="1"/>
</dbReference>
<evidence type="ECO:0000256" key="6">
    <source>
        <dbReference type="ARBA" id="ARBA00023004"/>
    </source>
</evidence>
<dbReference type="GO" id="GO:0004497">
    <property type="term" value="F:monooxygenase activity"/>
    <property type="evidence" value="ECO:0007669"/>
    <property type="project" value="UniProtKB-KW"/>
</dbReference>
<keyword evidence="5" id="KW-0560">Oxidoreductase</keyword>
<dbReference type="EMBL" id="OCNJ01000001">
    <property type="protein sequence ID" value="SOD88887.1"/>
    <property type="molecule type" value="Genomic_DNA"/>
</dbReference>
<evidence type="ECO:0000256" key="2">
    <source>
        <dbReference type="ARBA" id="ARBA00010617"/>
    </source>
</evidence>
<keyword evidence="7" id="KW-0503">Monooxygenase</keyword>
<accession>A0A286G032</accession>
<dbReference type="GO" id="GO:0016125">
    <property type="term" value="P:sterol metabolic process"/>
    <property type="evidence" value="ECO:0007669"/>
    <property type="project" value="TreeGrafter"/>
</dbReference>
<dbReference type="GO" id="GO:0020037">
    <property type="term" value="F:heme binding"/>
    <property type="evidence" value="ECO:0007669"/>
    <property type="project" value="InterPro"/>
</dbReference>
<evidence type="ECO:0000313" key="9">
    <source>
        <dbReference type="EMBL" id="SOD88887.1"/>
    </source>
</evidence>
<dbReference type="Proteomes" id="UP000219621">
    <property type="component" value="Unassembled WGS sequence"/>
</dbReference>
<gene>
    <name evidence="9" type="ORF">SAMN05421508_10138</name>
</gene>
<keyword evidence="10" id="KW-1185">Reference proteome</keyword>
<name>A0A286G032_9PROT</name>
<keyword evidence="3 8" id="KW-0349">Heme</keyword>
<evidence type="ECO:0000256" key="7">
    <source>
        <dbReference type="ARBA" id="ARBA00023033"/>
    </source>
</evidence>